<keyword evidence="1" id="KW-0732">Signal</keyword>
<keyword evidence="3" id="KW-1185">Reference proteome</keyword>
<dbReference type="HOGENOM" id="CLU_2980112_0_0_1"/>
<organism evidence="2 3">
    <name type="scientific">Pisolithus tinctorius Marx 270</name>
    <dbReference type="NCBI Taxonomy" id="870435"/>
    <lineage>
        <taxon>Eukaryota</taxon>
        <taxon>Fungi</taxon>
        <taxon>Dikarya</taxon>
        <taxon>Basidiomycota</taxon>
        <taxon>Agaricomycotina</taxon>
        <taxon>Agaricomycetes</taxon>
        <taxon>Agaricomycetidae</taxon>
        <taxon>Boletales</taxon>
        <taxon>Sclerodermatineae</taxon>
        <taxon>Pisolithaceae</taxon>
        <taxon>Pisolithus</taxon>
    </lineage>
</organism>
<feature type="chain" id="PRO_5012226883" evidence="1">
    <location>
        <begin position="16"/>
        <end position="58"/>
    </location>
</feature>
<dbReference type="InParanoid" id="A0A0C3JH08"/>
<protein>
    <submittedName>
        <fullName evidence="2">Uncharacterized protein</fullName>
    </submittedName>
</protein>
<reference evidence="3" key="2">
    <citation type="submission" date="2015-01" db="EMBL/GenBank/DDBJ databases">
        <title>Evolutionary Origins and Diversification of the Mycorrhizal Mutualists.</title>
        <authorList>
            <consortium name="DOE Joint Genome Institute"/>
            <consortium name="Mycorrhizal Genomics Consortium"/>
            <person name="Kohler A."/>
            <person name="Kuo A."/>
            <person name="Nagy L.G."/>
            <person name="Floudas D."/>
            <person name="Copeland A."/>
            <person name="Barry K.W."/>
            <person name="Cichocki N."/>
            <person name="Veneault-Fourrey C."/>
            <person name="LaButti K."/>
            <person name="Lindquist E.A."/>
            <person name="Lipzen A."/>
            <person name="Lundell T."/>
            <person name="Morin E."/>
            <person name="Murat C."/>
            <person name="Riley R."/>
            <person name="Ohm R."/>
            <person name="Sun H."/>
            <person name="Tunlid A."/>
            <person name="Henrissat B."/>
            <person name="Grigoriev I.V."/>
            <person name="Hibbett D.S."/>
            <person name="Martin F."/>
        </authorList>
    </citation>
    <scope>NUCLEOTIDE SEQUENCE [LARGE SCALE GENOMIC DNA]</scope>
    <source>
        <strain evidence="3">Marx 270</strain>
    </source>
</reference>
<dbReference type="EMBL" id="KN832038">
    <property type="protein sequence ID" value="KIN96876.1"/>
    <property type="molecule type" value="Genomic_DNA"/>
</dbReference>
<gene>
    <name evidence="2" type="ORF">M404DRAFT_1006472</name>
</gene>
<proteinExistence type="predicted"/>
<dbReference type="Proteomes" id="UP000054217">
    <property type="component" value="Unassembled WGS sequence"/>
</dbReference>
<sequence>MGGALFFVLWGYGEGIAGGATSQWQADSPQRCCVCGVFVREFKLRWKIVLRLGVFGYL</sequence>
<reference evidence="2 3" key="1">
    <citation type="submission" date="2014-04" db="EMBL/GenBank/DDBJ databases">
        <authorList>
            <consortium name="DOE Joint Genome Institute"/>
            <person name="Kuo A."/>
            <person name="Kohler A."/>
            <person name="Costa M.D."/>
            <person name="Nagy L.G."/>
            <person name="Floudas D."/>
            <person name="Copeland A."/>
            <person name="Barry K.W."/>
            <person name="Cichocki N."/>
            <person name="Veneault-Fourrey C."/>
            <person name="LaButti K."/>
            <person name="Lindquist E.A."/>
            <person name="Lipzen A."/>
            <person name="Lundell T."/>
            <person name="Morin E."/>
            <person name="Murat C."/>
            <person name="Sun H."/>
            <person name="Tunlid A."/>
            <person name="Henrissat B."/>
            <person name="Grigoriev I.V."/>
            <person name="Hibbett D.S."/>
            <person name="Martin F."/>
            <person name="Nordberg H.P."/>
            <person name="Cantor M.N."/>
            <person name="Hua S.X."/>
        </authorList>
    </citation>
    <scope>NUCLEOTIDE SEQUENCE [LARGE SCALE GENOMIC DNA]</scope>
    <source>
        <strain evidence="2 3">Marx 270</strain>
    </source>
</reference>
<dbReference type="AlphaFoldDB" id="A0A0C3JH08"/>
<evidence type="ECO:0000256" key="1">
    <source>
        <dbReference type="SAM" id="SignalP"/>
    </source>
</evidence>
<evidence type="ECO:0000313" key="2">
    <source>
        <dbReference type="EMBL" id="KIN96876.1"/>
    </source>
</evidence>
<feature type="signal peptide" evidence="1">
    <location>
        <begin position="1"/>
        <end position="15"/>
    </location>
</feature>
<accession>A0A0C3JH08</accession>
<evidence type="ECO:0000313" key="3">
    <source>
        <dbReference type="Proteomes" id="UP000054217"/>
    </source>
</evidence>
<name>A0A0C3JH08_PISTI</name>